<gene>
    <name evidence="9" type="ORF">OL234_02915</name>
</gene>
<dbReference type="InterPro" id="IPR038766">
    <property type="entry name" value="Membrane_comp_ABC_pdt"/>
</dbReference>
<keyword evidence="2" id="KW-1003">Cell membrane</keyword>
<evidence type="ECO:0000256" key="2">
    <source>
        <dbReference type="ARBA" id="ARBA00022475"/>
    </source>
</evidence>
<dbReference type="GO" id="GO:0005886">
    <property type="term" value="C:plasma membrane"/>
    <property type="evidence" value="ECO:0007669"/>
    <property type="project" value="UniProtKB-SubCell"/>
</dbReference>
<evidence type="ECO:0000313" key="9">
    <source>
        <dbReference type="EMBL" id="WEG73879.1"/>
    </source>
</evidence>
<comment type="subcellular location">
    <subcellularLocation>
        <location evidence="1">Cell membrane</location>
        <topology evidence="1">Multi-pass membrane protein</topology>
    </subcellularLocation>
</comment>
<evidence type="ECO:0000259" key="8">
    <source>
        <dbReference type="Pfam" id="PF02687"/>
    </source>
</evidence>
<reference evidence="9" key="1">
    <citation type="submission" date="2022-10" db="EMBL/GenBank/DDBJ databases">
        <title>Vagococcus sp. isolated from poultry meat.</title>
        <authorList>
            <person name="Johansson P."/>
            <person name="Bjorkroth J."/>
        </authorList>
    </citation>
    <scope>NUCLEOTIDE SEQUENCE</scope>
    <source>
        <strain evidence="9">STAA11</strain>
    </source>
</reference>
<keyword evidence="3 7" id="KW-0812">Transmembrane</keyword>
<keyword evidence="10" id="KW-1185">Reference proteome</keyword>
<keyword evidence="5 7" id="KW-0472">Membrane</keyword>
<feature type="transmembrane region" description="Helical" evidence="7">
    <location>
        <begin position="21"/>
        <end position="38"/>
    </location>
</feature>
<dbReference type="Proteomes" id="UP001179647">
    <property type="component" value="Chromosome"/>
</dbReference>
<evidence type="ECO:0000256" key="3">
    <source>
        <dbReference type="ARBA" id="ARBA00022692"/>
    </source>
</evidence>
<keyword evidence="4 7" id="KW-1133">Transmembrane helix</keyword>
<feature type="domain" description="ABC3 transporter permease C-terminal" evidence="8">
    <location>
        <begin position="376"/>
        <end position="490"/>
    </location>
</feature>
<organism evidence="9 10">
    <name type="scientific">Vagococcus intermedius</name>
    <dbReference type="NCBI Taxonomy" id="2991418"/>
    <lineage>
        <taxon>Bacteria</taxon>
        <taxon>Bacillati</taxon>
        <taxon>Bacillota</taxon>
        <taxon>Bacilli</taxon>
        <taxon>Lactobacillales</taxon>
        <taxon>Enterococcaceae</taxon>
        <taxon>Vagococcus</taxon>
    </lineage>
</organism>
<evidence type="ECO:0000256" key="4">
    <source>
        <dbReference type="ARBA" id="ARBA00022989"/>
    </source>
</evidence>
<feature type="transmembrane region" description="Helical" evidence="7">
    <location>
        <begin position="370"/>
        <end position="391"/>
    </location>
</feature>
<dbReference type="Pfam" id="PF02687">
    <property type="entry name" value="FtsX"/>
    <property type="match status" value="2"/>
</dbReference>
<dbReference type="RefSeq" id="WP_275469678.1">
    <property type="nucleotide sequence ID" value="NZ_CP110232.1"/>
</dbReference>
<dbReference type="EMBL" id="CP110232">
    <property type="protein sequence ID" value="WEG73879.1"/>
    <property type="molecule type" value="Genomic_DNA"/>
</dbReference>
<feature type="transmembrane region" description="Helical" evidence="7">
    <location>
        <begin position="831"/>
        <end position="851"/>
    </location>
</feature>
<dbReference type="AlphaFoldDB" id="A0AAF0CVZ0"/>
<feature type="coiled-coil region" evidence="6">
    <location>
        <begin position="265"/>
        <end position="340"/>
    </location>
</feature>
<name>A0AAF0CVZ0_9ENTE</name>
<sequence>MKKTSLYKSIWREIFASKARFFSIMGIILLGVCFYAGIKATGPNMLKSADHYFSEKKLMDQQVISTMGITDEDVTLLEQANFIKEVVPGYSVDLNMSETNRVVRFFSLPQLQSDDLNQYEVVSGRLPNKPNEIALDNLAFLLGEYKLGESFEINKKSDTKEIFEVGQYKVVGFVNSPLYVENMSRGNTQVGKGSIDYFAVLPETEFNIETYTSVSMRFKETDKATAYSKQYDHALTNSTKEVEKLFSKRGKERLASIKEEAKKPLDKAKLELTDGQIKLAKAKKELREGEKALGVAEKQGIPDVALTEMTKKIAIGKSQIEKEERTLRTAEVSLSEKEQELTKLKAPKYFYLTRDDNPGYTEYQENAKRISSIATVFPVFFFMIAALVSLTTMTRMVEEKRSEIGTLKALGYRNWEISLKYIIYATMASLLGAILGLVIGFNVFPKVIIDAYGALYNLPQIGTIYYWNYSMQSVSVALMCTLLSALVVLRYDLFSTPASLMRPKAPKAGKRILLERVTFIWRRFDFNQKVTARNLFRYKQRMFMTIFGIAGCMALIITGFGLRDSISDVVELQFNKLWHYQGVVTYNENSSKTEEDEYQKLVKTIPEIKQRLILSQQAMEVKKENVATQKVTVNVPNDTSKLPDFMLFNNRQTGEVYQLDETGAIVNEKLAKLFKVKAGDYLQVSGSDNQLYDIKIAHVVENYAMHFIYMTPAYYQKVMKEAPTFNSELLLLKEQPTQKREDDLSEKLMAAGKIANVTFLSQTSSAMDDTISSLNVVVWVLITSAAALAFIVLYNLTNINISERIRELSTIKVLGFYNKEVTMYVYRENNILTVLGILVGCGVGKLLHGFVLETAEVDMLMFSPTIHGVSYLYSALLTALFSLLVMIAMHQKLKKVDMIEALKSNE</sequence>
<feature type="transmembrane region" description="Helical" evidence="7">
    <location>
        <begin position="421"/>
        <end position="444"/>
    </location>
</feature>
<feature type="transmembrane region" description="Helical" evidence="7">
    <location>
        <begin position="542"/>
        <end position="562"/>
    </location>
</feature>
<evidence type="ECO:0000256" key="6">
    <source>
        <dbReference type="SAM" id="Coils"/>
    </source>
</evidence>
<feature type="transmembrane region" description="Helical" evidence="7">
    <location>
        <begin position="871"/>
        <end position="889"/>
    </location>
</feature>
<dbReference type="InterPro" id="IPR003838">
    <property type="entry name" value="ABC3_permease_C"/>
</dbReference>
<dbReference type="PANTHER" id="PTHR30287:SF1">
    <property type="entry name" value="INNER MEMBRANE PROTEIN"/>
    <property type="match status" value="1"/>
</dbReference>
<dbReference type="KEGG" id="vie:OL234_02915"/>
<proteinExistence type="predicted"/>
<dbReference type="PANTHER" id="PTHR30287">
    <property type="entry name" value="MEMBRANE COMPONENT OF PREDICTED ABC SUPERFAMILY METABOLITE UPTAKE TRANSPORTER"/>
    <property type="match status" value="1"/>
</dbReference>
<evidence type="ECO:0000256" key="5">
    <source>
        <dbReference type="ARBA" id="ARBA00023136"/>
    </source>
</evidence>
<keyword evidence="6" id="KW-0175">Coiled coil</keyword>
<evidence type="ECO:0000256" key="7">
    <source>
        <dbReference type="SAM" id="Phobius"/>
    </source>
</evidence>
<accession>A0AAF0CVZ0</accession>
<feature type="domain" description="ABC3 transporter permease C-terminal" evidence="8">
    <location>
        <begin position="780"/>
        <end position="895"/>
    </location>
</feature>
<feature type="transmembrane region" description="Helical" evidence="7">
    <location>
        <begin position="464"/>
        <end position="489"/>
    </location>
</feature>
<protein>
    <submittedName>
        <fullName evidence="9">FtsX-like permease family protein</fullName>
    </submittedName>
</protein>
<evidence type="ECO:0000313" key="10">
    <source>
        <dbReference type="Proteomes" id="UP001179647"/>
    </source>
</evidence>
<evidence type="ECO:0000256" key="1">
    <source>
        <dbReference type="ARBA" id="ARBA00004651"/>
    </source>
</evidence>
<feature type="transmembrane region" description="Helical" evidence="7">
    <location>
        <begin position="776"/>
        <end position="796"/>
    </location>
</feature>